<feature type="compositionally biased region" description="Basic and acidic residues" evidence="1">
    <location>
        <begin position="9"/>
        <end position="21"/>
    </location>
</feature>
<accession>A0AAV5IW89</accession>
<comment type="caution">
    <text evidence="2">The sequence shown here is derived from an EMBL/GenBank/DDBJ whole genome shotgun (WGS) entry which is preliminary data.</text>
</comment>
<reference evidence="2 3" key="1">
    <citation type="journal article" date="2021" name="Commun. Biol.">
        <title>The genome of Shorea leprosula (Dipterocarpaceae) highlights the ecological relevance of drought in aseasonal tropical rainforests.</title>
        <authorList>
            <person name="Ng K.K.S."/>
            <person name="Kobayashi M.J."/>
            <person name="Fawcett J.A."/>
            <person name="Hatakeyama M."/>
            <person name="Paape T."/>
            <person name="Ng C.H."/>
            <person name="Ang C.C."/>
            <person name="Tnah L.H."/>
            <person name="Lee C.T."/>
            <person name="Nishiyama T."/>
            <person name="Sese J."/>
            <person name="O'Brien M.J."/>
            <person name="Copetti D."/>
            <person name="Mohd Noor M.I."/>
            <person name="Ong R.C."/>
            <person name="Putra M."/>
            <person name="Sireger I.Z."/>
            <person name="Indrioko S."/>
            <person name="Kosugi Y."/>
            <person name="Izuno A."/>
            <person name="Isagi Y."/>
            <person name="Lee S.L."/>
            <person name="Shimizu K.K."/>
        </authorList>
    </citation>
    <scope>NUCLEOTIDE SEQUENCE [LARGE SCALE GENOMIC DNA]</scope>
    <source>
        <strain evidence="2">214</strain>
    </source>
</reference>
<evidence type="ECO:0000313" key="3">
    <source>
        <dbReference type="Proteomes" id="UP001054252"/>
    </source>
</evidence>
<feature type="region of interest" description="Disordered" evidence="1">
    <location>
        <begin position="1"/>
        <end position="21"/>
    </location>
</feature>
<evidence type="ECO:0000313" key="2">
    <source>
        <dbReference type="EMBL" id="GKV02896.1"/>
    </source>
</evidence>
<dbReference type="AlphaFoldDB" id="A0AAV5IW89"/>
<dbReference type="PANTHER" id="PTHR36310">
    <property type="entry name" value="CYCLIN-DEPENDENT PROTEIN KINASE INHIBITOR SMR11"/>
    <property type="match status" value="1"/>
</dbReference>
<keyword evidence="3" id="KW-1185">Reference proteome</keyword>
<gene>
    <name evidence="2" type="ORF">SLEP1_g15275</name>
</gene>
<dbReference type="EMBL" id="BPVZ01000019">
    <property type="protein sequence ID" value="GKV02896.1"/>
    <property type="molecule type" value="Genomic_DNA"/>
</dbReference>
<dbReference type="InterPro" id="IPR038971">
    <property type="entry name" value="SMR11/SMR16"/>
</dbReference>
<dbReference type="PANTHER" id="PTHR36310:SF1">
    <property type="entry name" value="CYCLIN-DEPENDENT PROTEIN KINASE INHIBITOR SMR11"/>
    <property type="match status" value="1"/>
</dbReference>
<protein>
    <submittedName>
        <fullName evidence="2">Uncharacterized protein</fullName>
    </submittedName>
</protein>
<organism evidence="2 3">
    <name type="scientific">Rubroshorea leprosula</name>
    <dbReference type="NCBI Taxonomy" id="152421"/>
    <lineage>
        <taxon>Eukaryota</taxon>
        <taxon>Viridiplantae</taxon>
        <taxon>Streptophyta</taxon>
        <taxon>Embryophyta</taxon>
        <taxon>Tracheophyta</taxon>
        <taxon>Spermatophyta</taxon>
        <taxon>Magnoliopsida</taxon>
        <taxon>eudicotyledons</taxon>
        <taxon>Gunneridae</taxon>
        <taxon>Pentapetalae</taxon>
        <taxon>rosids</taxon>
        <taxon>malvids</taxon>
        <taxon>Malvales</taxon>
        <taxon>Dipterocarpaceae</taxon>
        <taxon>Rubroshorea</taxon>
    </lineage>
</organism>
<sequence length="226" mass="24602">MDSGGCASRCRDSSDKLTEKSDDVCTLEVSKEVLLQPPTPDTGREIGDLPFDCNSPITAVEKLLKVPCLDSHAKQHLFASIDNASPKTPKDGIFDPFAPGSDDMLLAPLCKKHSDVMKTTIARRLKFDYPVKKLNYGNETPSMDVESISDEEMFESVYGIVLETVFTNQAEGLLAEIAEVEGNYDFCKTPSAPISNAVAETCPGAPMKSSGKSRNIDLGLCRKLEF</sequence>
<name>A0AAV5IW89_9ROSI</name>
<evidence type="ECO:0000256" key="1">
    <source>
        <dbReference type="SAM" id="MobiDB-lite"/>
    </source>
</evidence>
<dbReference type="Proteomes" id="UP001054252">
    <property type="component" value="Unassembled WGS sequence"/>
</dbReference>
<proteinExistence type="predicted"/>